<keyword evidence="5 10" id="KW-0547">Nucleotide-binding</keyword>
<keyword evidence="7" id="KW-0460">Magnesium</keyword>
<dbReference type="PROSITE" id="PS00036">
    <property type="entry name" value="BZIP_BASIC"/>
    <property type="match status" value="1"/>
</dbReference>
<comment type="function">
    <text evidence="10">Component of the origin recognition complex (ORC) that binds origins of replication. DNA-binding is ATP-dependent, however specific DNA sequences that define origins of replication have not been identified so far. ORC is required to assemble the pre-replication complex necessary to initiate DNA replication.</text>
</comment>
<dbReference type="SUPFAM" id="SSF57959">
    <property type="entry name" value="Leucine zipper domain"/>
    <property type="match status" value="1"/>
</dbReference>
<feature type="compositionally biased region" description="Polar residues" evidence="11">
    <location>
        <begin position="890"/>
        <end position="901"/>
    </location>
</feature>
<dbReference type="EMBL" id="JYNV01000209">
    <property type="protein sequence ID" value="KZM22767.1"/>
    <property type="molecule type" value="Genomic_DNA"/>
</dbReference>
<dbReference type="CDD" id="cd00009">
    <property type="entry name" value="AAA"/>
    <property type="match status" value="1"/>
</dbReference>
<dbReference type="InterPro" id="IPR003593">
    <property type="entry name" value="AAA+_ATPase"/>
</dbReference>
<protein>
    <recommendedName>
        <fullName evidence="10">Origin recognition complex subunit 1</fullName>
    </recommendedName>
</protein>
<dbReference type="GO" id="GO:0046872">
    <property type="term" value="F:metal ion binding"/>
    <property type="evidence" value="ECO:0007669"/>
    <property type="project" value="UniProtKB-KW"/>
</dbReference>
<evidence type="ECO:0000256" key="9">
    <source>
        <dbReference type="ARBA" id="ARBA00023242"/>
    </source>
</evidence>
<gene>
    <name evidence="12" type="ORF">ST47_g6085</name>
</gene>
<evidence type="ECO:0000313" key="12">
    <source>
        <dbReference type="EMBL" id="KZM22767.1"/>
    </source>
</evidence>
<dbReference type="Pfam" id="PF22606">
    <property type="entry name" value="Cdc6-ORC-like_ATPase_lid"/>
    <property type="match status" value="1"/>
</dbReference>
<dbReference type="GO" id="GO:0003700">
    <property type="term" value="F:DNA-binding transcription factor activity"/>
    <property type="evidence" value="ECO:0007669"/>
    <property type="project" value="InterPro"/>
</dbReference>
<dbReference type="GO" id="GO:0005664">
    <property type="term" value="C:nuclear origin of replication recognition complex"/>
    <property type="evidence" value="ECO:0007669"/>
    <property type="project" value="TreeGrafter"/>
</dbReference>
<dbReference type="GO" id="GO:0005524">
    <property type="term" value="F:ATP binding"/>
    <property type="evidence" value="ECO:0007669"/>
    <property type="project" value="UniProtKB-KW"/>
</dbReference>
<evidence type="ECO:0000256" key="2">
    <source>
        <dbReference type="ARBA" id="ARBA00008398"/>
    </source>
</evidence>
<organism evidence="12 13">
    <name type="scientific">Didymella rabiei</name>
    <name type="common">Chickpea ascochyta blight fungus</name>
    <name type="synonym">Mycosphaerella rabiei</name>
    <dbReference type="NCBI Taxonomy" id="5454"/>
    <lineage>
        <taxon>Eukaryota</taxon>
        <taxon>Fungi</taxon>
        <taxon>Dikarya</taxon>
        <taxon>Ascomycota</taxon>
        <taxon>Pezizomycotina</taxon>
        <taxon>Dothideomycetes</taxon>
        <taxon>Pleosporomycetidae</taxon>
        <taxon>Pleosporales</taxon>
        <taxon>Pleosporineae</taxon>
        <taxon>Didymellaceae</taxon>
        <taxon>Ascochyta</taxon>
    </lineage>
</organism>
<comment type="subunit">
    <text evidence="10">ORC is composed of six subunits.</text>
</comment>
<dbReference type="Pfam" id="PF01426">
    <property type="entry name" value="BAH"/>
    <property type="match status" value="1"/>
</dbReference>
<evidence type="ECO:0000256" key="7">
    <source>
        <dbReference type="ARBA" id="ARBA00022842"/>
    </source>
</evidence>
<keyword evidence="4" id="KW-0479">Metal-binding</keyword>
<dbReference type="SUPFAM" id="SSF82061">
    <property type="entry name" value="BAH domain"/>
    <property type="match status" value="1"/>
</dbReference>
<dbReference type="InterPro" id="IPR046347">
    <property type="entry name" value="bZIP_sf"/>
</dbReference>
<dbReference type="InterPro" id="IPR050311">
    <property type="entry name" value="ORC1/CDC6"/>
</dbReference>
<dbReference type="InterPro" id="IPR001025">
    <property type="entry name" value="BAH_dom"/>
</dbReference>
<dbReference type="AlphaFoldDB" id="A0A163CXR9"/>
<evidence type="ECO:0000256" key="3">
    <source>
        <dbReference type="ARBA" id="ARBA00022705"/>
    </source>
</evidence>
<dbReference type="Proteomes" id="UP000076837">
    <property type="component" value="Unassembled WGS sequence"/>
</dbReference>
<evidence type="ECO:0000256" key="8">
    <source>
        <dbReference type="ARBA" id="ARBA00023125"/>
    </source>
</evidence>
<feature type="region of interest" description="Disordered" evidence="11">
    <location>
        <begin position="863"/>
        <end position="912"/>
    </location>
</feature>
<dbReference type="InterPro" id="IPR043151">
    <property type="entry name" value="BAH_sf"/>
</dbReference>
<evidence type="ECO:0000256" key="1">
    <source>
        <dbReference type="ARBA" id="ARBA00004123"/>
    </source>
</evidence>
<dbReference type="InterPro" id="IPR003959">
    <property type="entry name" value="ATPase_AAA_core"/>
</dbReference>
<keyword evidence="3 10" id="KW-0235">DNA replication</keyword>
<evidence type="ECO:0000256" key="10">
    <source>
        <dbReference type="RuleBase" id="RU365058"/>
    </source>
</evidence>
<keyword evidence="6 10" id="KW-0067">ATP-binding</keyword>
<dbReference type="OrthoDB" id="1926878at2759"/>
<accession>A0A163CXR9</accession>
<proteinExistence type="inferred from homology"/>
<dbReference type="PROSITE" id="PS51038">
    <property type="entry name" value="BAH"/>
    <property type="match status" value="1"/>
</dbReference>
<dbReference type="Gene3D" id="2.30.30.490">
    <property type="match status" value="1"/>
</dbReference>
<dbReference type="Pfam" id="PF21312">
    <property type="entry name" value="WHD_ORC1"/>
    <property type="match status" value="1"/>
</dbReference>
<comment type="caution">
    <text evidence="12">The sequence shown here is derived from an EMBL/GenBank/DDBJ whole genome shotgun (WGS) entry which is preliminary data.</text>
</comment>
<feature type="compositionally biased region" description="Basic residues" evidence="11">
    <location>
        <begin position="492"/>
        <end position="502"/>
    </location>
</feature>
<dbReference type="STRING" id="5454.A0A163CXR9"/>
<feature type="compositionally biased region" description="Low complexity" evidence="11">
    <location>
        <begin position="104"/>
        <end position="116"/>
    </location>
</feature>
<dbReference type="GO" id="GO:0003688">
    <property type="term" value="F:DNA replication origin binding"/>
    <property type="evidence" value="ECO:0007669"/>
    <property type="project" value="UniProtKB-ARBA"/>
</dbReference>
<dbReference type="InterPro" id="IPR027417">
    <property type="entry name" value="P-loop_NTPase"/>
</dbReference>
<evidence type="ECO:0000256" key="11">
    <source>
        <dbReference type="SAM" id="MobiDB-lite"/>
    </source>
</evidence>
<dbReference type="PANTHER" id="PTHR10763:SF23">
    <property type="entry name" value="ORIGIN RECOGNITION COMPLEX SUBUNIT 1"/>
    <property type="match status" value="1"/>
</dbReference>
<evidence type="ECO:0000256" key="6">
    <source>
        <dbReference type="ARBA" id="ARBA00022840"/>
    </source>
</evidence>
<dbReference type="SMART" id="SM00439">
    <property type="entry name" value="BAH"/>
    <property type="match status" value="1"/>
</dbReference>
<comment type="subcellular location">
    <subcellularLocation>
        <location evidence="1 10">Nucleus</location>
    </subcellularLocation>
</comment>
<dbReference type="Pfam" id="PF00004">
    <property type="entry name" value="AAA"/>
    <property type="match status" value="1"/>
</dbReference>
<dbReference type="PANTHER" id="PTHR10763">
    <property type="entry name" value="CELL DIVISION CONTROL PROTEIN 6-RELATED"/>
    <property type="match status" value="1"/>
</dbReference>
<dbReference type="SUPFAM" id="SSF52540">
    <property type="entry name" value="P-loop containing nucleoside triphosphate hydrolases"/>
    <property type="match status" value="1"/>
</dbReference>
<dbReference type="GO" id="GO:0033314">
    <property type="term" value="P:mitotic DNA replication checkpoint signaling"/>
    <property type="evidence" value="ECO:0007669"/>
    <property type="project" value="TreeGrafter"/>
</dbReference>
<dbReference type="CDD" id="cd14688">
    <property type="entry name" value="bZIP_YAP"/>
    <property type="match status" value="1"/>
</dbReference>
<dbReference type="Gene3D" id="3.40.50.300">
    <property type="entry name" value="P-loop containing nucleotide triphosphate hydrolases"/>
    <property type="match status" value="1"/>
</dbReference>
<dbReference type="GO" id="GO:0016887">
    <property type="term" value="F:ATP hydrolysis activity"/>
    <property type="evidence" value="ECO:0007669"/>
    <property type="project" value="InterPro"/>
</dbReference>
<dbReference type="FunFam" id="3.40.50.300:FF:000199">
    <property type="entry name" value="Origin recognition complex subunit 1"/>
    <property type="match status" value="1"/>
</dbReference>
<dbReference type="SMART" id="SM00382">
    <property type="entry name" value="AAA"/>
    <property type="match status" value="1"/>
</dbReference>
<dbReference type="InterPro" id="IPR054425">
    <property type="entry name" value="Cdc6_ORC1-like_ATPase_lid"/>
</dbReference>
<evidence type="ECO:0000256" key="4">
    <source>
        <dbReference type="ARBA" id="ARBA00022723"/>
    </source>
</evidence>
<keyword evidence="9 10" id="KW-0539">Nucleus</keyword>
<feature type="region of interest" description="Disordered" evidence="11">
    <location>
        <begin position="1"/>
        <end position="40"/>
    </location>
</feature>
<dbReference type="InterPro" id="IPR004827">
    <property type="entry name" value="bZIP"/>
</dbReference>
<feature type="region of interest" description="Disordered" evidence="11">
    <location>
        <begin position="72"/>
        <end position="119"/>
    </location>
</feature>
<feature type="compositionally biased region" description="Polar residues" evidence="11">
    <location>
        <begin position="531"/>
        <end position="541"/>
    </location>
</feature>
<feature type="compositionally biased region" description="Polar residues" evidence="11">
    <location>
        <begin position="31"/>
        <end position="40"/>
    </location>
</feature>
<dbReference type="InterPro" id="IPR048867">
    <property type="entry name" value="WHD_ORC1"/>
</dbReference>
<evidence type="ECO:0000313" key="13">
    <source>
        <dbReference type="Proteomes" id="UP000076837"/>
    </source>
</evidence>
<sequence>MHRHQSYQQYATAAPTTTTSTTTRYSGTSSAFSASANPNEDWTKISDLAERRRIQNRIAQRNYRKKLKKRLEDLERRAASSSASPEQRPAELQRPQTSPRREFPSPTSSDSSYTTPPEDRMFSHQYTRQLSTSPPPFSVASYSSTYPAPDAVAYSVPYSTNASYHTIPSTLTHDMSSYAYLPPPFSSAYPTALPSLVPSTKNDYYAEEDLSPFGVGYAAIGGIDIPPPQAYADHNAHTRRVRRSNVSVNIVNNTVNSNHPRQLMTPTKHSRAEKARQFLTAGAVLREDSDDELGYEDHPWEWIYEEAGTHQALVHDDATPRKRRLAPTKQTRRIVGARMGSFQCKLGDAVLLKADGNQAWVGIICDFHEDDQDKEKMARFLWFSSEQEIRNKNKKRTDFLHNELYISATFDDNPLASINGTAKIMSLDKFQKLHPTGQIKKSSRDYGKIFVCRRGCNTRTTTYTPEFKWEDVYNGADDILELVELVESQTKATRKGSSRSKKHQEDLDNFVVQESEDDGAPKTPRKRRKLNNATTPTSSRKSPAARKFLTPSHKRIVLKKQLEFTPLGTRVLSPSALASPFQIARTQLHVSSVPAALPCREEEFSAVYSHLEAAITDGSGSCIYISGTPGTGKTATVREVVAQLHASVQAEELDDFIFVEINGMKVTDPHQSYSLLWQALRGDRVSPSHALELLEREFSAPSPRRVPCVVLMDELDQLVTKNQSVMYNFFNWPQLRHSRLVVLAVANTMDLPERTLSNKISSRLDCNPELPSNRTDRKRRVDSAQYVPFGDGLANPCLTRITFPGYTHDQLMRIIQSRLEGVPGNIVLSDAVQFAARKVAAVSGDARRALDICRRAVEIAETEVASQDQDDEAQTQPSTPSRTGRDNKAQPLQSSRSQNVTEKSEAAVIKRGGPAARHKGVVTLATIRQAINEATSSPLQQALRALPLVSKLFLAALLARIRRTGIGEAVLGDVVDEVKKLGFMSHLQPVHDYLLAPEGMNGSFAFDVQSTTPSKNTEPANMALKHAKVKAARVLGLSSAAVHLAEAGIIGIEARHGERVGRVRLGVGEDEVRLALGEDESVKGMGFGS</sequence>
<reference evidence="12 13" key="1">
    <citation type="journal article" date="2016" name="Sci. Rep.">
        <title>Draft genome sequencing and secretome analysis of fungal phytopathogen Ascochyta rabiei provides insight into the necrotrophic effector repertoire.</title>
        <authorList>
            <person name="Verma S."/>
            <person name="Gazara R.K."/>
            <person name="Nizam S."/>
            <person name="Parween S."/>
            <person name="Chattopadhyay D."/>
            <person name="Verma P.K."/>
        </authorList>
    </citation>
    <scope>NUCLEOTIDE SEQUENCE [LARGE SCALE GENOMIC DNA]</scope>
    <source>
        <strain evidence="12 13">ArDII</strain>
    </source>
</reference>
<comment type="similarity">
    <text evidence="2 10">Belongs to the ORC1 family.</text>
</comment>
<feature type="region of interest" description="Disordered" evidence="11">
    <location>
        <begin position="490"/>
        <end position="546"/>
    </location>
</feature>
<dbReference type="GO" id="GO:0006270">
    <property type="term" value="P:DNA replication initiation"/>
    <property type="evidence" value="ECO:0007669"/>
    <property type="project" value="TreeGrafter"/>
</dbReference>
<keyword evidence="8 10" id="KW-0238">DNA-binding</keyword>
<dbReference type="Gene3D" id="1.10.8.60">
    <property type="match status" value="1"/>
</dbReference>
<evidence type="ECO:0000256" key="5">
    <source>
        <dbReference type="ARBA" id="ARBA00022741"/>
    </source>
</evidence>
<feature type="compositionally biased region" description="Low complexity" evidence="11">
    <location>
        <begin position="1"/>
        <end position="30"/>
    </location>
</feature>
<name>A0A163CXR9_DIDRA</name>
<keyword evidence="13" id="KW-1185">Reference proteome</keyword>
<dbReference type="GO" id="GO:0003682">
    <property type="term" value="F:chromatin binding"/>
    <property type="evidence" value="ECO:0007669"/>
    <property type="project" value="InterPro"/>
</dbReference>